<reference evidence="2 3" key="1">
    <citation type="journal article" date="2011" name="Stand. Genomic Sci.">
        <title>Complete genome sequence of the hyperthermophilic chemolithoautotroph Pyrolobus fumarii type strain (1A).</title>
        <authorList>
            <person name="Anderson I."/>
            <person name="Goker M."/>
            <person name="Nolan M."/>
            <person name="Lucas S."/>
            <person name="Hammon N."/>
            <person name="Deshpande S."/>
            <person name="Cheng J.F."/>
            <person name="Tapia R."/>
            <person name="Han C."/>
            <person name="Goodwin L."/>
            <person name="Pitluck S."/>
            <person name="Huntemann M."/>
            <person name="Liolios K."/>
            <person name="Ivanova N."/>
            <person name="Pagani I."/>
            <person name="Mavromatis K."/>
            <person name="Ovchinikova G."/>
            <person name="Pati A."/>
            <person name="Chen A."/>
            <person name="Palaniappan K."/>
            <person name="Land M."/>
            <person name="Hauser L."/>
            <person name="Brambilla E.M."/>
            <person name="Huber H."/>
            <person name="Yasawong M."/>
            <person name="Rohde M."/>
            <person name="Spring S."/>
            <person name="Abt B."/>
            <person name="Sikorski J."/>
            <person name="Wirth R."/>
            <person name="Detter J.C."/>
            <person name="Woyke T."/>
            <person name="Bristow J."/>
            <person name="Eisen J.A."/>
            <person name="Markowitz V."/>
            <person name="Hugenholtz P."/>
            <person name="Kyrpides N.C."/>
            <person name="Klenk H.P."/>
            <person name="Lapidus A."/>
        </authorList>
    </citation>
    <scope>NUCLEOTIDE SEQUENCE [LARGE SCALE GENOMIC DNA]</scope>
    <source>
        <strain evidence="3">DSM 11204 / 1A</strain>
    </source>
</reference>
<protein>
    <recommendedName>
        <fullName evidence="4">Flagellin</fullName>
    </recommendedName>
</protein>
<dbReference type="KEGG" id="pfm:Pyrfu_0338"/>
<keyword evidence="1" id="KW-0472">Membrane</keyword>
<dbReference type="Proteomes" id="UP000001037">
    <property type="component" value="Chromosome"/>
</dbReference>
<evidence type="ECO:0000313" key="2">
    <source>
        <dbReference type="EMBL" id="AEM38210.1"/>
    </source>
</evidence>
<name>G0EFN9_PYRF1</name>
<evidence type="ECO:0000256" key="1">
    <source>
        <dbReference type="SAM" id="Phobius"/>
    </source>
</evidence>
<organism evidence="2 3">
    <name type="scientific">Pyrolobus fumarii (strain DSM 11204 / 1A)</name>
    <dbReference type="NCBI Taxonomy" id="694429"/>
    <lineage>
        <taxon>Archaea</taxon>
        <taxon>Thermoproteota</taxon>
        <taxon>Thermoprotei</taxon>
        <taxon>Desulfurococcales</taxon>
        <taxon>Pyrodictiaceae</taxon>
        <taxon>Pyrolobus</taxon>
    </lineage>
</organism>
<keyword evidence="1" id="KW-0812">Transmembrane</keyword>
<gene>
    <name evidence="2" type="ordered locus">Pyrfu_0338</name>
</gene>
<evidence type="ECO:0000313" key="3">
    <source>
        <dbReference type="Proteomes" id="UP000001037"/>
    </source>
</evidence>
<dbReference type="AlphaFoldDB" id="G0EFN9"/>
<dbReference type="GeneID" id="11139982"/>
<dbReference type="RefSeq" id="WP_014025887.1">
    <property type="nucleotide sequence ID" value="NC_015931.1"/>
</dbReference>
<evidence type="ECO:0008006" key="4">
    <source>
        <dbReference type="Google" id="ProtNLM"/>
    </source>
</evidence>
<dbReference type="HOGENOM" id="CLU_1745613_0_0_2"/>
<dbReference type="STRING" id="694429.Pyrfu_0338"/>
<sequence>MARVAGFRAVSLGVQALVILGIAVAVALIAGGIIMSQTRTLASKGATLSVIVDAHDAGDGYTAVTVTVKNNGPETVTINNLQLYVNGNSVSCTWDPLPPVTVKAGSSASFTTVCYTGATVGDKVTVEVSGYTSLTNTQVSVSGNAEILP</sequence>
<dbReference type="InParanoid" id="G0EFN9"/>
<proteinExistence type="predicted"/>
<keyword evidence="1" id="KW-1133">Transmembrane helix</keyword>
<feature type="transmembrane region" description="Helical" evidence="1">
    <location>
        <begin position="12"/>
        <end position="34"/>
    </location>
</feature>
<dbReference type="EMBL" id="CP002838">
    <property type="protein sequence ID" value="AEM38210.1"/>
    <property type="molecule type" value="Genomic_DNA"/>
</dbReference>
<accession>G0EFN9</accession>
<keyword evidence="3" id="KW-1185">Reference proteome</keyword>